<accession>A0A2T7NRW4</accession>
<sequence length="214" mass="24000">MECHLVNILAKRAEHRASVQCQNSTSGTKENKTRCRHECTVPVSDLPSASVSDTMSCDPAVDSLIHHLDHVGQALELTFKEVDNIDAYINRLRCDFQCHSVSCHRYMSGLCTAKIAREACCRTQLHRWQELYSGMLKLYSSIHQSVLAMQSGDSCNTPGVVVSNTDRETSAFLGQLSRMSTLHTIIHRLDPGKDVKAFVDKWILKRSEDCSGCW</sequence>
<comment type="caution">
    <text evidence="1">The sequence shown here is derived from an EMBL/GenBank/DDBJ whole genome shotgun (WGS) entry which is preliminary data.</text>
</comment>
<dbReference type="Proteomes" id="UP000245119">
    <property type="component" value="Linkage Group LG10"/>
</dbReference>
<organism evidence="1 2">
    <name type="scientific">Pomacea canaliculata</name>
    <name type="common">Golden apple snail</name>
    <dbReference type="NCBI Taxonomy" id="400727"/>
    <lineage>
        <taxon>Eukaryota</taxon>
        <taxon>Metazoa</taxon>
        <taxon>Spiralia</taxon>
        <taxon>Lophotrochozoa</taxon>
        <taxon>Mollusca</taxon>
        <taxon>Gastropoda</taxon>
        <taxon>Caenogastropoda</taxon>
        <taxon>Architaenioglossa</taxon>
        <taxon>Ampullarioidea</taxon>
        <taxon>Ampullariidae</taxon>
        <taxon>Pomacea</taxon>
    </lineage>
</organism>
<dbReference type="EMBL" id="PZQS01000010">
    <property type="protein sequence ID" value="PVD23898.1"/>
    <property type="molecule type" value="Genomic_DNA"/>
</dbReference>
<dbReference type="AlphaFoldDB" id="A0A2T7NRW4"/>
<name>A0A2T7NRW4_POMCA</name>
<gene>
    <name evidence="1" type="ORF">C0Q70_17173</name>
</gene>
<proteinExistence type="predicted"/>
<keyword evidence="2" id="KW-1185">Reference proteome</keyword>
<evidence type="ECO:0000313" key="1">
    <source>
        <dbReference type="EMBL" id="PVD23898.1"/>
    </source>
</evidence>
<protein>
    <submittedName>
        <fullName evidence="1">Uncharacterized protein</fullName>
    </submittedName>
</protein>
<reference evidence="1 2" key="1">
    <citation type="submission" date="2018-04" db="EMBL/GenBank/DDBJ databases">
        <title>The genome of golden apple snail Pomacea canaliculata provides insight into stress tolerance and invasive adaptation.</title>
        <authorList>
            <person name="Liu C."/>
            <person name="Liu B."/>
            <person name="Ren Y."/>
            <person name="Zhang Y."/>
            <person name="Wang H."/>
            <person name="Li S."/>
            <person name="Jiang F."/>
            <person name="Yin L."/>
            <person name="Zhang G."/>
            <person name="Qian W."/>
            <person name="Fan W."/>
        </authorList>
    </citation>
    <scope>NUCLEOTIDE SEQUENCE [LARGE SCALE GENOMIC DNA]</scope>
    <source>
        <strain evidence="1">SZHN2017</strain>
        <tissue evidence="1">Muscle</tissue>
    </source>
</reference>
<evidence type="ECO:0000313" key="2">
    <source>
        <dbReference type="Proteomes" id="UP000245119"/>
    </source>
</evidence>